<sequence length="282" mass="32151">MKLGMNLLLWGTDIDESLFPVLEQIKAIGFDGVEVPIFDVNPSSWEAWAVKLDELGLDRVAVTFCGPDLNQISPDPEMRKKTLERNKKAIECASVLGAKMLTGPYHSGLSVFSGKSATEQEWKWAVESIRELAEYARDFEITLGMEYLNRFESYLITSAEELVRFVEEVNHPNCRLMFDTFHANIEEKDLGNALRLCSKDLIHVQISENDRSTPGKGNINWESVFDALEEINYDGWLSIEAFSTKLAAANIWRKMFTSEEQLMQDGFEFMKAMLSREKTLKV</sequence>
<dbReference type="EMBL" id="FOXH01000016">
    <property type="protein sequence ID" value="SFQ36375.1"/>
    <property type="molecule type" value="Genomic_DNA"/>
</dbReference>
<organism evidence="2 3">
    <name type="scientific">Pseudarcicella hirudinis</name>
    <dbReference type="NCBI Taxonomy" id="1079859"/>
    <lineage>
        <taxon>Bacteria</taxon>
        <taxon>Pseudomonadati</taxon>
        <taxon>Bacteroidota</taxon>
        <taxon>Cytophagia</taxon>
        <taxon>Cytophagales</taxon>
        <taxon>Flectobacillaceae</taxon>
        <taxon>Pseudarcicella</taxon>
    </lineage>
</organism>
<dbReference type="InterPro" id="IPR013022">
    <property type="entry name" value="Xyl_isomerase-like_TIM-brl"/>
</dbReference>
<reference evidence="2 3" key="1">
    <citation type="submission" date="2016-10" db="EMBL/GenBank/DDBJ databases">
        <authorList>
            <person name="de Groot N.N."/>
        </authorList>
    </citation>
    <scope>NUCLEOTIDE SEQUENCE [LARGE SCALE GENOMIC DNA]</scope>
    <source>
        <strain evidence="3">E92,LMG 26720,CCM 7988</strain>
    </source>
</reference>
<dbReference type="SUPFAM" id="SSF51658">
    <property type="entry name" value="Xylose isomerase-like"/>
    <property type="match status" value="1"/>
</dbReference>
<proteinExistence type="predicted"/>
<dbReference type="PANTHER" id="PTHR12110">
    <property type="entry name" value="HYDROXYPYRUVATE ISOMERASE"/>
    <property type="match status" value="1"/>
</dbReference>
<evidence type="ECO:0000313" key="3">
    <source>
        <dbReference type="Proteomes" id="UP000199306"/>
    </source>
</evidence>
<dbReference type="Gene3D" id="3.20.20.150">
    <property type="entry name" value="Divalent-metal-dependent TIM barrel enzymes"/>
    <property type="match status" value="1"/>
</dbReference>
<accession>A0A1I5XWS4</accession>
<dbReference type="InterPro" id="IPR036237">
    <property type="entry name" value="Xyl_isomerase-like_sf"/>
</dbReference>
<evidence type="ECO:0000259" key="1">
    <source>
        <dbReference type="Pfam" id="PF01261"/>
    </source>
</evidence>
<dbReference type="InterPro" id="IPR050312">
    <property type="entry name" value="IolE/XylAMocC-like"/>
</dbReference>
<dbReference type="OrthoDB" id="9801426at2"/>
<gene>
    <name evidence="2" type="ORF">SAMN04515674_1165</name>
</gene>
<name>A0A1I5XWS4_9BACT</name>
<dbReference type="STRING" id="1079859.SAMN04515674_1165"/>
<protein>
    <submittedName>
        <fullName evidence="2">D-psicose/D-tagatose/L-ribulose 3-epimerase</fullName>
    </submittedName>
</protein>
<evidence type="ECO:0000313" key="2">
    <source>
        <dbReference type="EMBL" id="SFQ36375.1"/>
    </source>
</evidence>
<feature type="domain" description="Xylose isomerase-like TIM barrel" evidence="1">
    <location>
        <begin position="22"/>
        <end position="272"/>
    </location>
</feature>
<dbReference type="AlphaFoldDB" id="A0A1I5XWS4"/>
<dbReference type="Pfam" id="PF01261">
    <property type="entry name" value="AP_endonuc_2"/>
    <property type="match status" value="1"/>
</dbReference>
<dbReference type="RefSeq" id="WP_092019140.1">
    <property type="nucleotide sequence ID" value="NZ_FOXH01000016.1"/>
</dbReference>
<dbReference type="Proteomes" id="UP000199306">
    <property type="component" value="Unassembled WGS sequence"/>
</dbReference>
<keyword evidence="3" id="KW-1185">Reference proteome</keyword>